<evidence type="ECO:0000256" key="19">
    <source>
        <dbReference type="SAM" id="SignalP"/>
    </source>
</evidence>
<dbReference type="PANTHER" id="PTHR48006">
    <property type="entry name" value="LEUCINE-RICH REPEAT-CONTAINING PROTEIN DDB_G0281931-RELATED"/>
    <property type="match status" value="1"/>
</dbReference>
<keyword evidence="8 19" id="KW-0732">Signal</keyword>
<dbReference type="SUPFAM" id="SSF56112">
    <property type="entry name" value="Protein kinase-like (PK-like)"/>
    <property type="match status" value="1"/>
</dbReference>
<accession>A0AAN8YYM4</accession>
<dbReference type="InterPro" id="IPR001245">
    <property type="entry name" value="Ser-Thr/Tyr_kinase_cat_dom"/>
</dbReference>
<dbReference type="InterPro" id="IPR011009">
    <property type="entry name" value="Kinase-like_dom_sf"/>
</dbReference>
<feature type="signal peptide" evidence="19">
    <location>
        <begin position="1"/>
        <end position="24"/>
    </location>
</feature>
<evidence type="ECO:0000256" key="12">
    <source>
        <dbReference type="ARBA" id="ARBA00022840"/>
    </source>
</evidence>
<comment type="caution">
    <text evidence="21">The sequence shown here is derived from an EMBL/GenBank/DDBJ whole genome shotgun (WGS) entry which is preliminary data.</text>
</comment>
<evidence type="ECO:0000256" key="10">
    <source>
        <dbReference type="ARBA" id="ARBA00022741"/>
    </source>
</evidence>
<comment type="catalytic activity">
    <reaction evidence="17">
        <text>L-threonyl-[protein] + ATP = O-phospho-L-threonyl-[protein] + ADP + H(+)</text>
        <dbReference type="Rhea" id="RHEA:46608"/>
        <dbReference type="Rhea" id="RHEA-COMP:11060"/>
        <dbReference type="Rhea" id="RHEA-COMP:11605"/>
        <dbReference type="ChEBI" id="CHEBI:15378"/>
        <dbReference type="ChEBI" id="CHEBI:30013"/>
        <dbReference type="ChEBI" id="CHEBI:30616"/>
        <dbReference type="ChEBI" id="CHEBI:61977"/>
        <dbReference type="ChEBI" id="CHEBI:456216"/>
        <dbReference type="EC" id="2.7.11.1"/>
    </reaction>
</comment>
<feature type="chain" id="PRO_5042958136" description="non-specific serine/threonine protein kinase" evidence="19">
    <location>
        <begin position="25"/>
        <end position="874"/>
    </location>
</feature>
<keyword evidence="5" id="KW-0433">Leucine-rich repeat</keyword>
<dbReference type="FunFam" id="3.80.10.10:FF:000383">
    <property type="entry name" value="Leucine-rich repeat receptor protein kinase EMS1"/>
    <property type="match status" value="1"/>
</dbReference>
<feature type="domain" description="Protein kinase" evidence="20">
    <location>
        <begin position="509"/>
        <end position="798"/>
    </location>
</feature>
<keyword evidence="3" id="KW-0723">Serine/threonine-protein kinase</keyword>
<dbReference type="EC" id="2.7.11.1" evidence="2"/>
<organism evidence="21 22">
    <name type="scientific">Dillenia turbinata</name>
    <dbReference type="NCBI Taxonomy" id="194707"/>
    <lineage>
        <taxon>Eukaryota</taxon>
        <taxon>Viridiplantae</taxon>
        <taxon>Streptophyta</taxon>
        <taxon>Embryophyta</taxon>
        <taxon>Tracheophyta</taxon>
        <taxon>Spermatophyta</taxon>
        <taxon>Magnoliopsida</taxon>
        <taxon>eudicotyledons</taxon>
        <taxon>Gunneridae</taxon>
        <taxon>Pentapetalae</taxon>
        <taxon>Dilleniales</taxon>
        <taxon>Dilleniaceae</taxon>
        <taxon>Dillenia</taxon>
    </lineage>
</organism>
<dbReference type="Pfam" id="PF07714">
    <property type="entry name" value="PK_Tyr_Ser-Thr"/>
    <property type="match status" value="1"/>
</dbReference>
<keyword evidence="16" id="KW-0325">Glycoprotein</keyword>
<dbReference type="InterPro" id="IPR008271">
    <property type="entry name" value="Ser/Thr_kinase_AS"/>
</dbReference>
<dbReference type="SMART" id="SM00220">
    <property type="entry name" value="S_TKc"/>
    <property type="match status" value="1"/>
</dbReference>
<dbReference type="GO" id="GO:0005524">
    <property type="term" value="F:ATP binding"/>
    <property type="evidence" value="ECO:0007669"/>
    <property type="project" value="UniProtKB-KW"/>
</dbReference>
<dbReference type="FunFam" id="2.60.120.430:FF:000004">
    <property type="entry name" value="Putative leucine-rich repeat receptor-like serine/threonine-protein kinase"/>
    <property type="match status" value="1"/>
</dbReference>
<dbReference type="Pfam" id="PF11721">
    <property type="entry name" value="Malectin"/>
    <property type="match status" value="1"/>
</dbReference>
<gene>
    <name evidence="21" type="ORF">RJ641_018498</name>
</gene>
<dbReference type="Gene3D" id="2.60.120.430">
    <property type="entry name" value="Galactose-binding lectin"/>
    <property type="match status" value="1"/>
</dbReference>
<evidence type="ECO:0000256" key="1">
    <source>
        <dbReference type="ARBA" id="ARBA00004479"/>
    </source>
</evidence>
<dbReference type="PANTHER" id="PTHR48006:SF72">
    <property type="entry name" value="LRR RECEPTOR-LIKE SERINE_THREONINE-PROTEIN KINASE RFK1-RELATED"/>
    <property type="match status" value="1"/>
</dbReference>
<evidence type="ECO:0000256" key="4">
    <source>
        <dbReference type="ARBA" id="ARBA00022553"/>
    </source>
</evidence>
<keyword evidence="11 21" id="KW-0418">Kinase</keyword>
<dbReference type="PROSITE" id="PS00108">
    <property type="entry name" value="PROTEIN_KINASE_ST"/>
    <property type="match status" value="1"/>
</dbReference>
<dbReference type="InterPro" id="IPR021720">
    <property type="entry name" value="Malectin_dom"/>
</dbReference>
<evidence type="ECO:0000313" key="22">
    <source>
        <dbReference type="Proteomes" id="UP001370490"/>
    </source>
</evidence>
<keyword evidence="22" id="KW-1185">Reference proteome</keyword>
<evidence type="ECO:0000256" key="14">
    <source>
        <dbReference type="ARBA" id="ARBA00023136"/>
    </source>
</evidence>
<evidence type="ECO:0000256" key="11">
    <source>
        <dbReference type="ARBA" id="ARBA00022777"/>
    </source>
</evidence>
<comment type="subcellular location">
    <subcellularLocation>
        <location evidence="1">Membrane</location>
        <topology evidence="1">Single-pass type I membrane protein</topology>
    </subcellularLocation>
</comment>
<dbReference type="Gene3D" id="1.10.510.10">
    <property type="entry name" value="Transferase(Phosphotransferase) domain 1"/>
    <property type="match status" value="1"/>
</dbReference>
<evidence type="ECO:0000256" key="15">
    <source>
        <dbReference type="ARBA" id="ARBA00023170"/>
    </source>
</evidence>
<keyword evidence="9" id="KW-0677">Repeat</keyword>
<evidence type="ECO:0000256" key="5">
    <source>
        <dbReference type="ARBA" id="ARBA00022614"/>
    </source>
</evidence>
<keyword evidence="4" id="KW-0597">Phosphoprotein</keyword>
<evidence type="ECO:0000313" key="21">
    <source>
        <dbReference type="EMBL" id="KAK6917747.1"/>
    </source>
</evidence>
<dbReference type="Gene3D" id="3.80.10.10">
    <property type="entry name" value="Ribonuclease Inhibitor"/>
    <property type="match status" value="3"/>
</dbReference>
<keyword evidence="13" id="KW-1133">Transmembrane helix</keyword>
<dbReference type="FunFam" id="1.10.510.10:FF:000044">
    <property type="entry name" value="Putative LRR receptor-like serine/threonine-protein kinase"/>
    <property type="match status" value="1"/>
</dbReference>
<evidence type="ECO:0000256" key="7">
    <source>
        <dbReference type="ARBA" id="ARBA00022692"/>
    </source>
</evidence>
<keyword evidence="15" id="KW-0675">Receptor</keyword>
<evidence type="ECO:0000256" key="9">
    <source>
        <dbReference type="ARBA" id="ARBA00022737"/>
    </source>
</evidence>
<dbReference type="Proteomes" id="UP001370490">
    <property type="component" value="Unassembled WGS sequence"/>
</dbReference>
<evidence type="ECO:0000259" key="20">
    <source>
        <dbReference type="PROSITE" id="PS50011"/>
    </source>
</evidence>
<dbReference type="EMBL" id="JBAMMX010000023">
    <property type="protein sequence ID" value="KAK6917747.1"/>
    <property type="molecule type" value="Genomic_DNA"/>
</dbReference>
<evidence type="ECO:0000256" key="16">
    <source>
        <dbReference type="ARBA" id="ARBA00023180"/>
    </source>
</evidence>
<evidence type="ECO:0000256" key="8">
    <source>
        <dbReference type="ARBA" id="ARBA00022729"/>
    </source>
</evidence>
<dbReference type="GO" id="GO:0004674">
    <property type="term" value="F:protein serine/threonine kinase activity"/>
    <property type="evidence" value="ECO:0007669"/>
    <property type="project" value="UniProtKB-KW"/>
</dbReference>
<evidence type="ECO:0000256" key="2">
    <source>
        <dbReference type="ARBA" id="ARBA00012513"/>
    </source>
</evidence>
<comment type="catalytic activity">
    <reaction evidence="18">
        <text>L-seryl-[protein] + ATP = O-phospho-L-seryl-[protein] + ADP + H(+)</text>
        <dbReference type="Rhea" id="RHEA:17989"/>
        <dbReference type="Rhea" id="RHEA-COMP:9863"/>
        <dbReference type="Rhea" id="RHEA-COMP:11604"/>
        <dbReference type="ChEBI" id="CHEBI:15378"/>
        <dbReference type="ChEBI" id="CHEBI:29999"/>
        <dbReference type="ChEBI" id="CHEBI:30616"/>
        <dbReference type="ChEBI" id="CHEBI:83421"/>
        <dbReference type="ChEBI" id="CHEBI:456216"/>
        <dbReference type="EC" id="2.7.11.1"/>
    </reaction>
</comment>
<dbReference type="AlphaFoldDB" id="A0AAN8YYM4"/>
<reference evidence="21 22" key="1">
    <citation type="submission" date="2023-12" db="EMBL/GenBank/DDBJ databases">
        <title>A high-quality genome assembly for Dillenia turbinata (Dilleniales).</title>
        <authorList>
            <person name="Chanderbali A."/>
        </authorList>
    </citation>
    <scope>NUCLEOTIDE SEQUENCE [LARGE SCALE GENOMIC DNA]</scope>
    <source>
        <strain evidence="21">LSX21</strain>
        <tissue evidence="21">Leaf</tissue>
    </source>
</reference>
<dbReference type="InterPro" id="IPR051824">
    <property type="entry name" value="LRR_Rcpt-Like_S/T_Kinase"/>
</dbReference>
<dbReference type="FunFam" id="3.30.200.20:FF:001213">
    <property type="entry name" value="Os04g0616200 protein"/>
    <property type="match status" value="1"/>
</dbReference>
<dbReference type="InterPro" id="IPR032675">
    <property type="entry name" value="LRR_dom_sf"/>
</dbReference>
<dbReference type="Gene3D" id="3.30.200.20">
    <property type="entry name" value="Phosphorylase Kinase, domain 1"/>
    <property type="match status" value="1"/>
</dbReference>
<dbReference type="GO" id="GO:0016020">
    <property type="term" value="C:membrane"/>
    <property type="evidence" value="ECO:0007669"/>
    <property type="project" value="UniProtKB-SubCell"/>
</dbReference>
<dbReference type="InterPro" id="IPR055414">
    <property type="entry name" value="LRR_R13L4/SHOC2-like"/>
</dbReference>
<evidence type="ECO:0000256" key="6">
    <source>
        <dbReference type="ARBA" id="ARBA00022679"/>
    </source>
</evidence>
<evidence type="ECO:0000256" key="17">
    <source>
        <dbReference type="ARBA" id="ARBA00047899"/>
    </source>
</evidence>
<evidence type="ECO:0000256" key="3">
    <source>
        <dbReference type="ARBA" id="ARBA00022527"/>
    </source>
</evidence>
<dbReference type="InterPro" id="IPR000719">
    <property type="entry name" value="Prot_kinase_dom"/>
</dbReference>
<dbReference type="PROSITE" id="PS50011">
    <property type="entry name" value="PROTEIN_KINASE_DOM"/>
    <property type="match status" value="1"/>
</dbReference>
<evidence type="ECO:0000256" key="18">
    <source>
        <dbReference type="ARBA" id="ARBA00048679"/>
    </source>
</evidence>
<sequence>MGERDVLLLLLVVVIGFRGSSVEAQTARLPQSEHYKTGDDVNNTLHCDCSFGSNTTCHVTSIYLKSLSLSGTLPPQLINLRYLKELDLTRNCLHGTIPVEWASMQSLNFISLTANNLSGTIPTELGRMTNLTYLSLEANQFSGSVPEELGNLSNLSTLILSSNQLVGNLPKTLARLTKLTYLSISDNSFNGTIPDFVWNLTQLQKLQMYATGLEGPIPNSISGLGDLTDLRITDINGTTFTFPHISDLKNLSYLILRNLNMSGQIPFYIWQMPQLKMVDVTFNNLRGEIPSMTEIPGFTFLSGNMLNGSIPDAVLNAANMICPITTLHGHLVVKPHTYQSVHINCGGKNVEVTNKFGSLYYEGDDDAIPGASVLYTKDNSNWGFSSTGDFLDDQKKYDNIYTVTAESQPLADDLSGTARVAPITLTYFAYCLTNDIYTVKLHFAEIQYNDQAYNNFGRRIFDIYIQGKLVWKNFNVMDEANGTNLPVIKSYNASVTNSILEIHLYWAGKGTTCIPRRGVYGPIISAISVLNCIVKGELQDGTVVAVKQLSSKSKQGNREFVNEIGIISGLQHPNLVKLYGCCTEGNQLLLVYEYMENNSLAHALFGSSNLELNWAARQKICVGIATGLDFLHNESQLRIVHRDIKATNVLLDGDLNAKISDFGLAKLNDEEKTHISTRIAGTIGYMAPEYALWGYLTDKADVYSFGVVALELVSGKNNSSFRPMNNCVCLLDWAFVAQRRGNLMELVDPTLGTDYNKDEVERMIKVALLCTNASPSLRPPMSSALLMLEGKKTIEEVISDPAIYANDLRFEPLRGHFQQVQNFNPSRSKHPVFSSGGTQTTTSLSSAYDLYPPNYGSSGYGGDETSSLAHFYGR</sequence>
<keyword evidence="6" id="KW-0808">Transferase</keyword>
<keyword evidence="14" id="KW-0472">Membrane</keyword>
<dbReference type="SUPFAM" id="SSF52058">
    <property type="entry name" value="L domain-like"/>
    <property type="match status" value="1"/>
</dbReference>
<dbReference type="Pfam" id="PF23598">
    <property type="entry name" value="LRR_14"/>
    <property type="match status" value="1"/>
</dbReference>
<keyword evidence="10" id="KW-0547">Nucleotide-binding</keyword>
<dbReference type="CDD" id="cd14066">
    <property type="entry name" value="STKc_IRAK"/>
    <property type="match status" value="1"/>
</dbReference>
<proteinExistence type="predicted"/>
<evidence type="ECO:0000256" key="13">
    <source>
        <dbReference type="ARBA" id="ARBA00022989"/>
    </source>
</evidence>
<name>A0AAN8YYM4_9MAGN</name>
<keyword evidence="7" id="KW-0812">Transmembrane</keyword>
<keyword evidence="12" id="KW-0067">ATP-binding</keyword>
<protein>
    <recommendedName>
        <fullName evidence="2">non-specific serine/threonine protein kinase</fullName>
        <ecNumber evidence="2">2.7.11.1</ecNumber>
    </recommendedName>
</protein>